<dbReference type="Pfam" id="PF07963">
    <property type="entry name" value="N_methyl"/>
    <property type="match status" value="1"/>
</dbReference>
<keyword evidence="1" id="KW-0472">Membrane</keyword>
<dbReference type="EMBL" id="PIPV01000004">
    <property type="protein sequence ID" value="RUO55176.1"/>
    <property type="molecule type" value="Genomic_DNA"/>
</dbReference>
<protein>
    <submittedName>
        <fullName evidence="2">Pili assembly chaperone</fullName>
    </submittedName>
</protein>
<comment type="caution">
    <text evidence="2">The sequence shown here is derived from an EMBL/GenBank/DDBJ whole genome shotgun (WGS) entry which is preliminary data.</text>
</comment>
<gene>
    <name evidence="2" type="ORF">CWE25_07305</name>
</gene>
<reference evidence="3" key="1">
    <citation type="journal article" date="2018" name="Front. Microbiol.">
        <title>Genome-Based Analysis Reveals the Taxonomy and Diversity of the Family Idiomarinaceae.</title>
        <authorList>
            <person name="Liu Y."/>
            <person name="Lai Q."/>
            <person name="Shao Z."/>
        </authorList>
    </citation>
    <scope>NUCLEOTIDE SEQUENCE [LARGE SCALE GENOMIC DNA]</scope>
    <source>
        <strain evidence="3">F23</strain>
    </source>
</reference>
<dbReference type="PROSITE" id="PS00409">
    <property type="entry name" value="PROKAR_NTER_METHYL"/>
    <property type="match status" value="1"/>
</dbReference>
<evidence type="ECO:0000313" key="3">
    <source>
        <dbReference type="Proteomes" id="UP000287330"/>
    </source>
</evidence>
<feature type="transmembrane region" description="Helical" evidence="1">
    <location>
        <begin position="12"/>
        <end position="37"/>
    </location>
</feature>
<keyword evidence="1" id="KW-0812">Transmembrane</keyword>
<dbReference type="OrthoDB" id="5593857at2"/>
<organism evidence="2 3">
    <name type="scientific">Idiomarina fontislapidosi</name>
    <dbReference type="NCBI Taxonomy" id="263723"/>
    <lineage>
        <taxon>Bacteria</taxon>
        <taxon>Pseudomonadati</taxon>
        <taxon>Pseudomonadota</taxon>
        <taxon>Gammaproteobacteria</taxon>
        <taxon>Alteromonadales</taxon>
        <taxon>Idiomarinaceae</taxon>
        <taxon>Idiomarina</taxon>
    </lineage>
</organism>
<evidence type="ECO:0000313" key="2">
    <source>
        <dbReference type="EMBL" id="RUO55176.1"/>
    </source>
</evidence>
<keyword evidence="1" id="KW-1133">Transmembrane helix</keyword>
<dbReference type="AlphaFoldDB" id="A0A432Y2M2"/>
<dbReference type="InterPro" id="IPR012902">
    <property type="entry name" value="N_methyl_site"/>
</dbReference>
<dbReference type="NCBIfam" id="TIGR02532">
    <property type="entry name" value="IV_pilin_GFxxxE"/>
    <property type="match status" value="1"/>
</dbReference>
<sequence length="176" mass="19316">MAVSKYQRGFTLIEIIAGIIVVGIITLVVTGGMGPLFKQSVDPWQQVRAAELGHSLINEILSRRFDENGSSAVGEARCGETGGPSCTAIPADCSNTGYREEPSRTDFDDVDDYHCLELAGDEVADTLANNLTDDYRQFSLRVRVVEVQSNTLKRIDVTVNTPQGQRIDFSAFRGNW</sequence>
<name>A0A432Y2M2_9GAMM</name>
<dbReference type="RefSeq" id="WP_110574214.1">
    <property type="nucleotide sequence ID" value="NZ_PIPV01000004.1"/>
</dbReference>
<accession>A0A432Y2M2</accession>
<proteinExistence type="predicted"/>
<dbReference type="Proteomes" id="UP000287330">
    <property type="component" value="Unassembled WGS sequence"/>
</dbReference>
<keyword evidence="3" id="KW-1185">Reference proteome</keyword>
<evidence type="ECO:0000256" key="1">
    <source>
        <dbReference type="SAM" id="Phobius"/>
    </source>
</evidence>